<organism evidence="1 2">
    <name type="scientific">Lasius platythorax</name>
    <dbReference type="NCBI Taxonomy" id="488582"/>
    <lineage>
        <taxon>Eukaryota</taxon>
        <taxon>Metazoa</taxon>
        <taxon>Ecdysozoa</taxon>
        <taxon>Arthropoda</taxon>
        <taxon>Hexapoda</taxon>
        <taxon>Insecta</taxon>
        <taxon>Pterygota</taxon>
        <taxon>Neoptera</taxon>
        <taxon>Endopterygota</taxon>
        <taxon>Hymenoptera</taxon>
        <taxon>Apocrita</taxon>
        <taxon>Aculeata</taxon>
        <taxon>Formicoidea</taxon>
        <taxon>Formicidae</taxon>
        <taxon>Formicinae</taxon>
        <taxon>Lasius</taxon>
        <taxon>Lasius</taxon>
    </lineage>
</organism>
<proteinExistence type="predicted"/>
<evidence type="ECO:0000313" key="1">
    <source>
        <dbReference type="EMBL" id="CAL1679995.1"/>
    </source>
</evidence>
<evidence type="ECO:0000313" key="2">
    <source>
        <dbReference type="Proteomes" id="UP001497644"/>
    </source>
</evidence>
<sequence>MSFVMGKGKKALVVSRDVTRLGNESFVVCLYASGELTTSILLAVSVKAVQEFSDIIMQIVVLMLAEIG</sequence>
<protein>
    <submittedName>
        <fullName evidence="1">Uncharacterized protein</fullName>
    </submittedName>
</protein>
<keyword evidence="2" id="KW-1185">Reference proteome</keyword>
<dbReference type="EMBL" id="OZ034825">
    <property type="protein sequence ID" value="CAL1679995.1"/>
    <property type="molecule type" value="Genomic_DNA"/>
</dbReference>
<dbReference type="Proteomes" id="UP001497644">
    <property type="component" value="Chromosome 2"/>
</dbReference>
<accession>A0AAV2NJQ3</accession>
<name>A0AAV2NJQ3_9HYME</name>
<dbReference type="AlphaFoldDB" id="A0AAV2NJQ3"/>
<gene>
    <name evidence="1" type="ORF">LPLAT_LOCUS6091</name>
</gene>
<reference evidence="1" key="1">
    <citation type="submission" date="2024-04" db="EMBL/GenBank/DDBJ databases">
        <authorList>
            <consortium name="Molecular Ecology Group"/>
        </authorList>
    </citation>
    <scope>NUCLEOTIDE SEQUENCE</scope>
</reference>